<organism evidence="2">
    <name type="scientific">Culex pipiens</name>
    <name type="common">House mosquito</name>
    <dbReference type="NCBI Taxonomy" id="7175"/>
    <lineage>
        <taxon>Eukaryota</taxon>
        <taxon>Metazoa</taxon>
        <taxon>Ecdysozoa</taxon>
        <taxon>Arthropoda</taxon>
        <taxon>Hexapoda</taxon>
        <taxon>Insecta</taxon>
        <taxon>Pterygota</taxon>
        <taxon>Neoptera</taxon>
        <taxon>Endopterygota</taxon>
        <taxon>Diptera</taxon>
        <taxon>Nematocera</taxon>
        <taxon>Culicoidea</taxon>
        <taxon>Culicidae</taxon>
        <taxon>Culicinae</taxon>
        <taxon>Culicini</taxon>
        <taxon>Culex</taxon>
        <taxon>Culex</taxon>
    </lineage>
</organism>
<sequence length="129" mass="14344">MRTSLCLRLCCTIWMRVMICRRTLTPASSGQTVPRSGKSVTRARVVRAGRSVPSRPCPIVSAFIRRVRCTSECRLKIWFRAATPVGLDVTEGSRVLPGATGFAKDWSAEVRTDPIRVANHTRSRLVNTT</sequence>
<keyword evidence="1" id="KW-0732">Signal</keyword>
<feature type="signal peptide" evidence="1">
    <location>
        <begin position="1"/>
        <end position="30"/>
    </location>
</feature>
<accession>A0A8D8CS29</accession>
<name>A0A8D8CS29_CULPI</name>
<feature type="chain" id="PRO_5036260488" evidence="1">
    <location>
        <begin position="31"/>
        <end position="129"/>
    </location>
</feature>
<reference evidence="2" key="1">
    <citation type="submission" date="2021-05" db="EMBL/GenBank/DDBJ databases">
        <authorList>
            <person name="Alioto T."/>
            <person name="Alioto T."/>
            <person name="Gomez Garrido J."/>
        </authorList>
    </citation>
    <scope>NUCLEOTIDE SEQUENCE</scope>
</reference>
<evidence type="ECO:0000313" key="2">
    <source>
        <dbReference type="EMBL" id="CAG6498526.1"/>
    </source>
</evidence>
<dbReference type="AlphaFoldDB" id="A0A8D8CS29"/>
<evidence type="ECO:0000256" key="1">
    <source>
        <dbReference type="SAM" id="SignalP"/>
    </source>
</evidence>
<dbReference type="EMBL" id="HBUE01312054">
    <property type="protein sequence ID" value="CAG6583692.1"/>
    <property type="molecule type" value="Transcribed_RNA"/>
</dbReference>
<dbReference type="EMBL" id="HBUE01135946">
    <property type="protein sequence ID" value="CAG6498526.1"/>
    <property type="molecule type" value="Transcribed_RNA"/>
</dbReference>
<protein>
    <submittedName>
        <fullName evidence="2">(northern house mosquito) hypothetical protein</fullName>
    </submittedName>
</protein>
<dbReference type="EMBL" id="HBUE01205757">
    <property type="protein sequence ID" value="CAG6531829.1"/>
    <property type="molecule type" value="Transcribed_RNA"/>
</dbReference>
<proteinExistence type="predicted"/>